<keyword evidence="4" id="KW-1185">Reference proteome</keyword>
<feature type="compositionally biased region" description="Low complexity" evidence="2">
    <location>
        <begin position="158"/>
        <end position="184"/>
    </location>
</feature>
<feature type="region of interest" description="Disordered" evidence="2">
    <location>
        <begin position="120"/>
        <end position="184"/>
    </location>
</feature>
<keyword evidence="1" id="KW-0175">Coiled coil</keyword>
<dbReference type="Proteomes" id="UP000594865">
    <property type="component" value="Chromosome"/>
</dbReference>
<dbReference type="PROSITE" id="PS51257">
    <property type="entry name" value="PROKAR_LIPOPROTEIN"/>
    <property type="match status" value="1"/>
</dbReference>
<reference evidence="3 4" key="1">
    <citation type="submission" date="2020-12" db="EMBL/GenBank/DDBJ databases">
        <title>FDA dAtabase for Regulatory Grade micrObial Sequences (FDA-ARGOS): Supporting development and validation of Infectious Disease Dx tests.</title>
        <authorList>
            <person name="Sproer C."/>
            <person name="Gronow S."/>
            <person name="Severitt S."/>
            <person name="Schroder I."/>
            <person name="Tallon L."/>
            <person name="Sadzewicz L."/>
            <person name="Zhao X."/>
            <person name="Boylan J."/>
            <person name="Ott S."/>
            <person name="Bowen H."/>
            <person name="Vavikolanu K."/>
            <person name="Mehta A."/>
            <person name="Aluvathingal J."/>
            <person name="Nadendla S."/>
            <person name="Lowell S."/>
            <person name="Myers T."/>
            <person name="Yan Y."/>
            <person name="Sichtig H."/>
        </authorList>
    </citation>
    <scope>NUCLEOTIDE SEQUENCE [LARGE SCALE GENOMIC DNA]</scope>
    <source>
        <strain evidence="3 4">FDAARGOS_871</strain>
    </source>
</reference>
<accession>A0A7T3EV33</accession>
<evidence type="ECO:0000256" key="2">
    <source>
        <dbReference type="SAM" id="MobiDB-lite"/>
    </source>
</evidence>
<dbReference type="EMBL" id="CP065726">
    <property type="protein sequence ID" value="QPT37431.1"/>
    <property type="molecule type" value="Genomic_DNA"/>
</dbReference>
<gene>
    <name evidence="3" type="ORF">I6G28_05655</name>
</gene>
<evidence type="ECO:0008006" key="5">
    <source>
        <dbReference type="Google" id="ProtNLM"/>
    </source>
</evidence>
<feature type="coiled-coil region" evidence="1">
    <location>
        <begin position="19"/>
        <end position="46"/>
    </location>
</feature>
<name>A0A7T3EV33_NEICI</name>
<evidence type="ECO:0000256" key="1">
    <source>
        <dbReference type="SAM" id="Coils"/>
    </source>
</evidence>
<protein>
    <recommendedName>
        <fullName evidence="5">Membrane lipoprotein</fullName>
    </recommendedName>
</protein>
<dbReference type="AlphaFoldDB" id="A0A7T3EV33"/>
<sequence>MNKLTASALIAILTLTACKDDMQAQLEQQQKQIEALQQQLEQQVDDTVYQLAPDAVKETIPADALANGNNGQPVTGKDGQQYIYDQSTGSWLLQSLVGAAAGAFIGNALSSKFMQAGNQNSPVARRARAAYHQSARPNARTSRDLNTRSLRAKQQAAQPQRYRPTTRPPANYRRPAMRGFGRRR</sequence>
<evidence type="ECO:0000313" key="4">
    <source>
        <dbReference type="Proteomes" id="UP000594865"/>
    </source>
</evidence>
<proteinExistence type="predicted"/>
<evidence type="ECO:0000313" key="3">
    <source>
        <dbReference type="EMBL" id="QPT37431.1"/>
    </source>
</evidence>
<dbReference type="GeneID" id="84020944"/>
<dbReference type="RefSeq" id="WP_108043918.1">
    <property type="nucleotide sequence ID" value="NZ_CP065726.1"/>
</dbReference>
<organism evidence="3 4">
    <name type="scientific">Neisseria cinerea</name>
    <dbReference type="NCBI Taxonomy" id="483"/>
    <lineage>
        <taxon>Bacteria</taxon>
        <taxon>Pseudomonadati</taxon>
        <taxon>Pseudomonadota</taxon>
        <taxon>Betaproteobacteria</taxon>
        <taxon>Neisseriales</taxon>
        <taxon>Neisseriaceae</taxon>
        <taxon>Neisseria</taxon>
    </lineage>
</organism>